<keyword evidence="3" id="KW-0862">Zinc</keyword>
<keyword evidence="8" id="KW-1185">Reference proteome</keyword>
<reference evidence="8" key="1">
    <citation type="journal article" date="2019" name="Int. J. Syst. Evol. Microbiol.">
        <title>The Global Catalogue of Microorganisms (GCM) 10K type strain sequencing project: providing services to taxonomists for standard genome sequencing and annotation.</title>
        <authorList>
            <consortium name="The Broad Institute Genomics Platform"/>
            <consortium name="The Broad Institute Genome Sequencing Center for Infectious Disease"/>
            <person name="Wu L."/>
            <person name="Ma J."/>
        </authorList>
    </citation>
    <scope>NUCLEOTIDE SEQUENCE [LARGE SCALE GENOMIC DNA]</scope>
    <source>
        <strain evidence="8">CCUG 66188</strain>
    </source>
</reference>
<dbReference type="PANTHER" id="PTHR36447:SF2">
    <property type="entry name" value="BETA-GALACTOSIDASE YESZ"/>
    <property type="match status" value="1"/>
</dbReference>
<dbReference type="Pfam" id="PF18120">
    <property type="entry name" value="DUF5597"/>
    <property type="match status" value="1"/>
</dbReference>
<evidence type="ECO:0000256" key="1">
    <source>
        <dbReference type="ARBA" id="ARBA00022723"/>
    </source>
</evidence>
<dbReference type="InterPro" id="IPR040719">
    <property type="entry name" value="DUF5597"/>
</dbReference>
<keyword evidence="4" id="KW-0326">Glycosidase</keyword>
<dbReference type="Pfam" id="PF02449">
    <property type="entry name" value="Glyco_hydro_42"/>
    <property type="match status" value="1"/>
</dbReference>
<evidence type="ECO:0000259" key="5">
    <source>
        <dbReference type="Pfam" id="PF02449"/>
    </source>
</evidence>
<proteinExistence type="predicted"/>
<evidence type="ECO:0000256" key="2">
    <source>
        <dbReference type="ARBA" id="ARBA00022801"/>
    </source>
</evidence>
<accession>A0ABV9L1X4</accession>
<sequence length="556" mass="63292">MRKAIIFIFIYLLSAGSIWGQDIPHLKRNENNITQLIVNGRPYIMLAGELMNSSASTLESMAPKWKQLKALNLNTVLATIAWEQIEPEEGQYDFSIVEGLIKEARRHDLKLVFLWFGSWKNGSSGYAPHWMMRDTRRFPRMENDKGENRPFLSNFSENLIKADSKVFGALMNFIKQTDGEEHTVLMMQIENEMGLLGDSRDRSDKANELFAKEVPVELVQYLQKNEKQILPEITGQWKANGKKSRGNWLSLFGNDSQKLADEMFMGWYYARFVEQVAASGKKEYAIPMFVNAWTIYPGDPVPGNYPSGGPNHRMLDIYQCAAPSIDFLAIDNYNEDYISQLKQYNRNGNPVFVPEAVALWRGEKWSSPAKAFYTLSEFDALGFSPFAIDNAIYDDKHPLKDAYHVLNNLIPLITKEHGSGKMRGFMQQDNKSDKIDFGDYEINIHYNYPYLGYGLVIRLSEDEFLIAGNGADISFRSKVKSLRGISYGTIREGYFVNGEWKTSKYIGGDEAMQGVGGVKLPPVYLSEDANQNLVSILRIKVIPVKSSTYTNKNIFD</sequence>
<protein>
    <submittedName>
        <fullName evidence="7">DUF5597 domain-containing protein</fullName>
    </submittedName>
</protein>
<name>A0ABV9L1X4_9BACT</name>
<evidence type="ECO:0000256" key="3">
    <source>
        <dbReference type="ARBA" id="ARBA00022833"/>
    </source>
</evidence>
<gene>
    <name evidence="7" type="ORF">ACFO6W_21905</name>
</gene>
<dbReference type="InterPro" id="IPR017853">
    <property type="entry name" value="GH"/>
</dbReference>
<dbReference type="RefSeq" id="WP_380000478.1">
    <property type="nucleotide sequence ID" value="NZ_JBHSGN010000133.1"/>
</dbReference>
<feature type="domain" description="Glycoside hydrolase family 42 N-terminal" evidence="5">
    <location>
        <begin position="63"/>
        <end position="212"/>
    </location>
</feature>
<organism evidence="7 8">
    <name type="scientific">Dysgonomonas termitidis</name>
    <dbReference type="NCBI Taxonomy" id="1516126"/>
    <lineage>
        <taxon>Bacteria</taxon>
        <taxon>Pseudomonadati</taxon>
        <taxon>Bacteroidota</taxon>
        <taxon>Bacteroidia</taxon>
        <taxon>Bacteroidales</taxon>
        <taxon>Dysgonomonadaceae</taxon>
        <taxon>Dysgonomonas</taxon>
    </lineage>
</organism>
<dbReference type="PANTHER" id="PTHR36447">
    <property type="entry name" value="BETA-GALACTOSIDASE GANA"/>
    <property type="match status" value="1"/>
</dbReference>
<keyword evidence="2" id="KW-0378">Hydrolase</keyword>
<dbReference type="Gene3D" id="3.20.20.80">
    <property type="entry name" value="Glycosidases"/>
    <property type="match status" value="1"/>
</dbReference>
<evidence type="ECO:0000313" key="7">
    <source>
        <dbReference type="EMBL" id="MFC4676340.1"/>
    </source>
</evidence>
<dbReference type="Gene3D" id="2.60.220.20">
    <property type="entry name" value="putative beta-Galactosidase from caulobacter crescentus"/>
    <property type="match status" value="1"/>
</dbReference>
<comment type="caution">
    <text evidence="7">The sequence shown here is derived from an EMBL/GenBank/DDBJ whole genome shotgun (WGS) entry which is preliminary data.</text>
</comment>
<feature type="domain" description="DUF5597" evidence="6">
    <location>
        <begin position="400"/>
        <end position="515"/>
    </location>
</feature>
<dbReference type="EMBL" id="JBHSGN010000133">
    <property type="protein sequence ID" value="MFC4676340.1"/>
    <property type="molecule type" value="Genomic_DNA"/>
</dbReference>
<dbReference type="Proteomes" id="UP001596023">
    <property type="component" value="Unassembled WGS sequence"/>
</dbReference>
<evidence type="ECO:0000313" key="8">
    <source>
        <dbReference type="Proteomes" id="UP001596023"/>
    </source>
</evidence>
<keyword evidence="1" id="KW-0479">Metal-binding</keyword>
<dbReference type="SUPFAM" id="SSF51445">
    <property type="entry name" value="(Trans)glycosidases"/>
    <property type="match status" value="1"/>
</dbReference>
<evidence type="ECO:0000256" key="4">
    <source>
        <dbReference type="ARBA" id="ARBA00023295"/>
    </source>
</evidence>
<dbReference type="InterPro" id="IPR013529">
    <property type="entry name" value="Glyco_hydro_42_N"/>
</dbReference>
<dbReference type="InterPro" id="IPR003476">
    <property type="entry name" value="Glyco_hydro_42"/>
</dbReference>
<evidence type="ECO:0000259" key="6">
    <source>
        <dbReference type="Pfam" id="PF18120"/>
    </source>
</evidence>